<proteinExistence type="predicted"/>
<dbReference type="AlphaFoldDB" id="A0A086P4M3"/>
<reference evidence="1" key="1">
    <citation type="submission" date="2014-08" db="EMBL/GenBank/DDBJ databases">
        <title>Draft genome sequences of Sphingobium herbicidovorans.</title>
        <authorList>
            <person name="Gan H.M."/>
            <person name="Gan H.Y."/>
            <person name="Savka M.A."/>
        </authorList>
    </citation>
    <scope>NUCLEOTIDE SEQUENCE [LARGE SCALE GENOMIC DNA]</scope>
    <source>
        <strain evidence="1">NBRC 16415</strain>
    </source>
</reference>
<dbReference type="STRING" id="76947.GCA_002080435_03849"/>
<evidence type="ECO:0000313" key="2">
    <source>
        <dbReference type="Proteomes" id="UP000024284"/>
    </source>
</evidence>
<evidence type="ECO:0000313" key="1">
    <source>
        <dbReference type="EMBL" id="KFG88341.1"/>
    </source>
</evidence>
<name>A0A086P4M3_SPHHM</name>
<sequence>MTGQRRPMTPVAPPRPIQDIFTDDENARLFHILRTKGPWRLIAAIYFKSVEELLAISSPPGDSAPPRSLSDMLTPAFRGLFGNNGLPYEEEAHEIFYSRKLLDLVKGMHGARYGAPYLFQFNMQGPSHGFDPGHIDGRSWRGLDPTNMPAWLGAVMAKSGLFDAWEVKAGQVISYYYPSDIDGGFTYWPDGPDRAPQRLPAPFWNSGLVTDNQHMFHRGEACGPRDRRDTPEGMTLQSVLEADGEDGWRIVDGDRVIARYAPSDMRVLFHYSAHVFTDMADLKRYYDHTDDLTRDRAFDMLMADLKAKGISFTVPTDPLSDPAFIATLTAAYAISPSSYPEQAPLDQRQPLAA</sequence>
<comment type="caution">
    <text evidence="1">The sequence shown here is derived from an EMBL/GenBank/DDBJ whole genome shotgun (WGS) entry which is preliminary data.</text>
</comment>
<keyword evidence="2" id="KW-1185">Reference proteome</keyword>
<protein>
    <submittedName>
        <fullName evidence="1">Uncharacterized protein</fullName>
    </submittedName>
</protein>
<dbReference type="PATRIC" id="fig|1219045.3.peg.3984"/>
<organism evidence="1 2">
    <name type="scientific">Sphingobium herbicidovorans (strain ATCC 700291 / DSM 11019 / CCUG 56400 / KCTC 2939 / LMG 18315 / NBRC 16415 / MH)</name>
    <name type="common">Sphingomonas herbicidovorans</name>
    <dbReference type="NCBI Taxonomy" id="1219045"/>
    <lineage>
        <taxon>Bacteria</taxon>
        <taxon>Pseudomonadati</taxon>
        <taxon>Pseudomonadota</taxon>
        <taxon>Alphaproteobacteria</taxon>
        <taxon>Sphingomonadales</taxon>
        <taxon>Sphingomonadaceae</taxon>
        <taxon>Sphingobium</taxon>
    </lineage>
</organism>
<dbReference type="Proteomes" id="UP000024284">
    <property type="component" value="Unassembled WGS sequence"/>
</dbReference>
<gene>
    <name evidence="1" type="ORF">BV98_003924</name>
</gene>
<dbReference type="EMBL" id="JFZA02000062">
    <property type="protein sequence ID" value="KFG88341.1"/>
    <property type="molecule type" value="Genomic_DNA"/>
</dbReference>
<dbReference type="eggNOG" id="ENOG502Z85E">
    <property type="taxonomic scope" value="Bacteria"/>
</dbReference>
<accession>A0A086P4M3</accession>
<dbReference type="RefSeq" id="WP_051908639.1">
    <property type="nucleotide sequence ID" value="NZ_BCZD01000016.1"/>
</dbReference>